<sequence length="32" mass="3288">MELMASTGLGSCIVLAIITGYIFALIGKGDTK</sequence>
<evidence type="ECO:0000313" key="2">
    <source>
        <dbReference type="EMBL" id="MBP1326725.1"/>
    </source>
</evidence>
<evidence type="ECO:0000313" key="3">
    <source>
        <dbReference type="Proteomes" id="UP000675163"/>
    </source>
</evidence>
<evidence type="ECO:0000256" key="1">
    <source>
        <dbReference type="SAM" id="Phobius"/>
    </source>
</evidence>
<keyword evidence="3" id="KW-1185">Reference proteome</keyword>
<organism evidence="2 3">
    <name type="scientific">Leucobacter exalbidus</name>
    <dbReference type="NCBI Taxonomy" id="662960"/>
    <lineage>
        <taxon>Bacteria</taxon>
        <taxon>Bacillati</taxon>
        <taxon>Actinomycetota</taxon>
        <taxon>Actinomycetes</taxon>
        <taxon>Micrococcales</taxon>
        <taxon>Microbacteriaceae</taxon>
        <taxon>Leucobacter</taxon>
    </lineage>
</organism>
<dbReference type="Proteomes" id="UP000675163">
    <property type="component" value="Unassembled WGS sequence"/>
</dbReference>
<keyword evidence="1" id="KW-0472">Membrane</keyword>
<protein>
    <submittedName>
        <fullName evidence="2">Uncharacterized protein</fullName>
    </submittedName>
</protein>
<reference evidence="2" key="1">
    <citation type="submission" date="2021-02" db="EMBL/GenBank/DDBJ databases">
        <title>Sequencing the genomes of 1000 actinobacteria strains.</title>
        <authorList>
            <person name="Klenk H.-P."/>
        </authorList>
    </citation>
    <scope>NUCLEOTIDE SEQUENCE</scope>
    <source>
        <strain evidence="2">DSM 22850</strain>
    </source>
</reference>
<comment type="caution">
    <text evidence="2">The sequence shown here is derived from an EMBL/GenBank/DDBJ whole genome shotgun (WGS) entry which is preliminary data.</text>
</comment>
<keyword evidence="1" id="KW-0812">Transmembrane</keyword>
<feature type="transmembrane region" description="Helical" evidence="1">
    <location>
        <begin position="6"/>
        <end position="26"/>
    </location>
</feature>
<dbReference type="AlphaFoldDB" id="A0A940PPC7"/>
<keyword evidence="1" id="KW-1133">Transmembrane helix</keyword>
<proteinExistence type="predicted"/>
<accession>A0A940PPC7</accession>
<name>A0A940PPC7_9MICO</name>
<gene>
    <name evidence="2" type="ORF">JOF28_001957</name>
</gene>
<dbReference type="EMBL" id="JAFIDA010000001">
    <property type="protein sequence ID" value="MBP1326725.1"/>
    <property type="molecule type" value="Genomic_DNA"/>
</dbReference>